<dbReference type="CDD" id="cd06980">
    <property type="entry name" value="cupin_bxe_c0505"/>
    <property type="match status" value="1"/>
</dbReference>
<dbReference type="PANTHER" id="PTHR43346:SF1">
    <property type="entry name" value="QUERCETIN 2,3-DIOXYGENASE-RELATED"/>
    <property type="match status" value="1"/>
</dbReference>
<protein>
    <recommendedName>
        <fullName evidence="2">Cupin 2 conserved barrel domain-containing protein</fullName>
    </recommendedName>
</protein>
<proteinExistence type="predicted"/>
<dbReference type="EMBL" id="UINC01039923">
    <property type="protein sequence ID" value="SVB39092.1"/>
    <property type="molecule type" value="Genomic_DNA"/>
</dbReference>
<evidence type="ECO:0000313" key="1">
    <source>
        <dbReference type="EMBL" id="SVB39092.1"/>
    </source>
</evidence>
<dbReference type="PANTHER" id="PTHR43346">
    <property type="entry name" value="LIGAND BINDING DOMAIN PROTEIN, PUTATIVE (AFU_ORTHOLOGUE AFUA_6G14370)-RELATED"/>
    <property type="match status" value="1"/>
</dbReference>
<dbReference type="InterPro" id="IPR014710">
    <property type="entry name" value="RmlC-like_jellyroll"/>
</dbReference>
<evidence type="ECO:0008006" key="2">
    <source>
        <dbReference type="Google" id="ProtNLM"/>
    </source>
</evidence>
<organism evidence="1">
    <name type="scientific">marine metagenome</name>
    <dbReference type="NCBI Taxonomy" id="408172"/>
    <lineage>
        <taxon>unclassified sequences</taxon>
        <taxon>metagenomes</taxon>
        <taxon>ecological metagenomes</taxon>
    </lineage>
</organism>
<dbReference type="Gene3D" id="2.60.120.10">
    <property type="entry name" value="Jelly Rolls"/>
    <property type="match status" value="2"/>
</dbReference>
<name>A0A382DM41_9ZZZZ</name>
<sequence length="360" mass="40034">MTVKALIQTAEVILPAGELQETMDFFKEKLGFQLISIFPADAPHTAVMEGYGVRIRFDSYYNGAAGCLKLACESVKETKEGMAVMTAPNGTRLIYEEAESPLTIPPMQASLVLSHGGDPSNWHTGRAGMEYRDLIPDRHGGRFIASHIRIQEGGPVPDYVHHHKIHFQLIFCYKGWVRLVYQDQGPTFVMKAGDCVLQPPHIRHQVLESSEGLEVVEVTCPAEHETFTDHILKLPNPERNPSRSFSGQTFLFHQAEKASWEKWESGGTFRDTGIASATGGIAAVRVMRPTFAESTSMMKQKGELLFYFILDGRMDLACGENTPYSLQEGDCFSIPHGMPFSFKDGSPSLELLEVSMPPKH</sequence>
<gene>
    <name evidence="1" type="ORF">METZ01_LOCUS191946</name>
</gene>
<dbReference type="InterPro" id="IPR011051">
    <property type="entry name" value="RmlC_Cupin_sf"/>
</dbReference>
<accession>A0A382DM41</accession>
<reference evidence="1" key="1">
    <citation type="submission" date="2018-05" db="EMBL/GenBank/DDBJ databases">
        <authorList>
            <person name="Lanie J.A."/>
            <person name="Ng W.-L."/>
            <person name="Kazmierczak K.M."/>
            <person name="Andrzejewski T.M."/>
            <person name="Davidsen T.M."/>
            <person name="Wayne K.J."/>
            <person name="Tettelin H."/>
            <person name="Glass J.I."/>
            <person name="Rusch D."/>
            <person name="Podicherti R."/>
            <person name="Tsui H.-C.T."/>
            <person name="Winkler M.E."/>
        </authorList>
    </citation>
    <scope>NUCLEOTIDE SEQUENCE</scope>
</reference>
<dbReference type="AlphaFoldDB" id="A0A382DM41"/>
<dbReference type="SUPFAM" id="SSF51182">
    <property type="entry name" value="RmlC-like cupins"/>
    <property type="match status" value="1"/>
</dbReference>
<dbReference type="InterPro" id="IPR052538">
    <property type="entry name" value="Flavonoid_dioxygenase-like"/>
</dbReference>